<dbReference type="Gene3D" id="2.40.10.10">
    <property type="entry name" value="Trypsin-like serine proteases"/>
    <property type="match status" value="2"/>
</dbReference>
<accession>A0A3N0Z5M6</accession>
<reference evidence="2 3" key="1">
    <citation type="submission" date="2018-10" db="EMBL/GenBank/DDBJ databases">
        <title>Genome assembly for a Yunnan-Guizhou Plateau 3E fish, Anabarilius grahami (Regan), and its evolutionary and genetic applications.</title>
        <authorList>
            <person name="Jiang W."/>
        </authorList>
    </citation>
    <scope>NUCLEOTIDE SEQUENCE [LARGE SCALE GENOMIC DNA]</scope>
    <source>
        <strain evidence="2">AG-KIZ</strain>
        <tissue evidence="2">Muscle</tissue>
    </source>
</reference>
<dbReference type="OrthoDB" id="10025068at2759"/>
<dbReference type="PANTHER" id="PTHR14389:SF3">
    <property type="entry name" value="PROTEIN FAM111A-LIKE"/>
    <property type="match status" value="1"/>
</dbReference>
<feature type="region of interest" description="Disordered" evidence="1">
    <location>
        <begin position="316"/>
        <end position="371"/>
    </location>
</feature>
<evidence type="ECO:0000256" key="1">
    <source>
        <dbReference type="SAM" id="MobiDB-lite"/>
    </source>
</evidence>
<name>A0A3N0Z5M6_ANAGA</name>
<feature type="compositionally biased region" description="Polar residues" evidence="1">
    <location>
        <begin position="361"/>
        <end position="371"/>
    </location>
</feature>
<dbReference type="GO" id="GO:0000785">
    <property type="term" value="C:chromatin"/>
    <property type="evidence" value="ECO:0007669"/>
    <property type="project" value="TreeGrafter"/>
</dbReference>
<dbReference type="InterPro" id="IPR043504">
    <property type="entry name" value="Peptidase_S1_PA_chymotrypsin"/>
</dbReference>
<feature type="region of interest" description="Disordered" evidence="1">
    <location>
        <begin position="78"/>
        <end position="110"/>
    </location>
</feature>
<dbReference type="SUPFAM" id="SSF50494">
    <property type="entry name" value="Trypsin-like serine proteases"/>
    <property type="match status" value="1"/>
</dbReference>
<gene>
    <name evidence="2" type="ORF">DPX16_9446</name>
</gene>
<dbReference type="GO" id="GO:0006260">
    <property type="term" value="P:DNA replication"/>
    <property type="evidence" value="ECO:0007669"/>
    <property type="project" value="TreeGrafter"/>
</dbReference>
<sequence length="706" mass="79659">MAEIASKKFPETRTIWDLIISVGCYAILQDMSVDKPTGFLQAGVEMGGNAGGRRPRSEFQGGAAFQFKLKKQTARINESGETSQACDNAQKKQTARNNESGETSQACDNAQEAEEKKHAFRFFLNSETFSASCKTSMTVLEALNTSRRFRNEKNKKKNIQKEILIQRSKGEVPRAAVKTDFPCCLIEKGETLDITFIQKDENSSTNQKTTADPSLLSKRSQPETLVTFWVKKGGGPKVKCLLKSKALRERVRYVCVFAFKGEKIKTALKRDGRFNDVIFRKECGLHELGTDTIHELSIPVEDLDRKALQVVVISDNNLPDSQDDETHVKTEPNEASDADAAENIGPIQNPINTEQEKKQDGNTTKSTNPSTKRYVVKPIDKSEEILGILRSQFKELVETVKQRENLKNKSQVQTFFRAEYGKSVENFLEVKKVKKLIKLSDSVCQIRVGESPEGTGFLLFDKFILTNAHVIGEFDPFSRKLLKNFTAVFGYEGLEAKGTKHIQVKKLIACFHGKDENGRYLDYALLELDSVDGIREYPELLSFYSPTPPNRGQICIVGHPGEGVKKMDPCFIIERENRLEAATKHASENDHLINVMMEVNSKQKWDFSKYENKFTYDSCFFHGSSGSPVFDVDCNLIGIHTGGYKYKEEGPKTWSVMEYGFTMQPILDNIKARAKKDSLHEIVSILEEQQNQTDTEMVDVEEPEES</sequence>
<dbReference type="EMBL" id="RJVU01007700">
    <property type="protein sequence ID" value="ROL53746.1"/>
    <property type="molecule type" value="Genomic_DNA"/>
</dbReference>
<dbReference type="Proteomes" id="UP000281406">
    <property type="component" value="Unassembled WGS sequence"/>
</dbReference>
<dbReference type="InterPro" id="IPR009003">
    <property type="entry name" value="Peptidase_S1_PA"/>
</dbReference>
<dbReference type="PANTHER" id="PTHR14389">
    <property type="entry name" value="SI:CH1073-475A24.1"/>
    <property type="match status" value="1"/>
</dbReference>
<keyword evidence="3" id="KW-1185">Reference proteome</keyword>
<dbReference type="Pfam" id="PF13365">
    <property type="entry name" value="Trypsin_2"/>
    <property type="match status" value="1"/>
</dbReference>
<evidence type="ECO:0000313" key="3">
    <source>
        <dbReference type="Proteomes" id="UP000281406"/>
    </source>
</evidence>
<comment type="caution">
    <text evidence="2">The sequence shown here is derived from an EMBL/GenBank/DDBJ whole genome shotgun (WGS) entry which is preliminary data.</text>
</comment>
<organism evidence="2 3">
    <name type="scientific">Anabarilius grahami</name>
    <name type="common">Kanglang fish</name>
    <name type="synonym">Barilius grahami</name>
    <dbReference type="NCBI Taxonomy" id="495550"/>
    <lineage>
        <taxon>Eukaryota</taxon>
        <taxon>Metazoa</taxon>
        <taxon>Chordata</taxon>
        <taxon>Craniata</taxon>
        <taxon>Vertebrata</taxon>
        <taxon>Euteleostomi</taxon>
        <taxon>Actinopterygii</taxon>
        <taxon>Neopterygii</taxon>
        <taxon>Teleostei</taxon>
        <taxon>Ostariophysi</taxon>
        <taxon>Cypriniformes</taxon>
        <taxon>Xenocyprididae</taxon>
        <taxon>Xenocypridinae</taxon>
        <taxon>Xenocypridinae incertae sedis</taxon>
        <taxon>Anabarilius</taxon>
    </lineage>
</organism>
<dbReference type="GO" id="GO:0005634">
    <property type="term" value="C:nucleus"/>
    <property type="evidence" value="ECO:0007669"/>
    <property type="project" value="TreeGrafter"/>
</dbReference>
<protein>
    <submittedName>
        <fullName evidence="2">Protein FAM111A</fullName>
    </submittedName>
</protein>
<dbReference type="AlphaFoldDB" id="A0A3N0Z5M6"/>
<feature type="compositionally biased region" description="Polar residues" evidence="1">
    <location>
        <begin position="78"/>
        <end position="108"/>
    </location>
</feature>
<evidence type="ECO:0000313" key="2">
    <source>
        <dbReference type="EMBL" id="ROL53746.1"/>
    </source>
</evidence>
<proteinExistence type="predicted"/>